<dbReference type="CDD" id="cd06193">
    <property type="entry name" value="siderophore_interacting"/>
    <property type="match status" value="1"/>
</dbReference>
<dbReference type="PANTHER" id="PTHR30157:SF0">
    <property type="entry name" value="NADPH-DEPENDENT FERRIC-CHELATE REDUCTASE"/>
    <property type="match status" value="1"/>
</dbReference>
<evidence type="ECO:0000256" key="1">
    <source>
        <dbReference type="ARBA" id="ARBA00035644"/>
    </source>
</evidence>
<dbReference type="InterPro" id="IPR017927">
    <property type="entry name" value="FAD-bd_FR_type"/>
</dbReference>
<sequence length="233" mass="25220">MLEGAMLKLFTRGAQVLGIEDIGGAFRLVTLEGEALRNVAWTPGDKIQIQLGGWTQRTYTPMGWDADNGRTRILVHLHGDAPGTRWARALRVGDQCIVFGPRKSVRLSGPPSTVIVFGDETSLGLAAALSHQLSAPTVIGLFEVSSPADAARAAERLDLNGVALCARLEDDRHFAELEQRMTALLREHPAAELVLTGRAGAIQHISRLLRQHGVASERRTSKAYWAPGKSGMD</sequence>
<dbReference type="EMBL" id="JAADJT010000006">
    <property type="protein sequence ID" value="NGZ85399.1"/>
    <property type="molecule type" value="Genomic_DNA"/>
</dbReference>
<dbReference type="Pfam" id="PF08021">
    <property type="entry name" value="FAD_binding_9"/>
    <property type="match status" value="1"/>
</dbReference>
<protein>
    <submittedName>
        <fullName evidence="3">Siderophore-interacting protein</fullName>
    </submittedName>
</protein>
<proteinExistence type="inferred from homology"/>
<dbReference type="PROSITE" id="PS51384">
    <property type="entry name" value="FAD_FR"/>
    <property type="match status" value="1"/>
</dbReference>
<dbReference type="InterPro" id="IPR017938">
    <property type="entry name" value="Riboflavin_synthase-like_b-brl"/>
</dbReference>
<dbReference type="InterPro" id="IPR007037">
    <property type="entry name" value="SIP_rossman_dom"/>
</dbReference>
<keyword evidence="4" id="KW-1185">Reference proteome</keyword>
<dbReference type="InterPro" id="IPR013113">
    <property type="entry name" value="SIP_FAD-bd"/>
</dbReference>
<evidence type="ECO:0000313" key="4">
    <source>
        <dbReference type="Proteomes" id="UP000666369"/>
    </source>
</evidence>
<organism evidence="3 4">
    <name type="scientific">Duganella aceris</name>
    <dbReference type="NCBI Taxonomy" id="2703883"/>
    <lineage>
        <taxon>Bacteria</taxon>
        <taxon>Pseudomonadati</taxon>
        <taxon>Pseudomonadota</taxon>
        <taxon>Betaproteobacteria</taxon>
        <taxon>Burkholderiales</taxon>
        <taxon>Oxalobacteraceae</taxon>
        <taxon>Telluria group</taxon>
        <taxon>Duganella</taxon>
    </lineage>
</organism>
<feature type="domain" description="FAD-binding FR-type" evidence="2">
    <location>
        <begin position="9"/>
        <end position="108"/>
    </location>
</feature>
<dbReference type="Gene3D" id="3.40.50.80">
    <property type="entry name" value="Nucleotide-binding domain of ferredoxin-NADP reductase (FNR) module"/>
    <property type="match status" value="1"/>
</dbReference>
<evidence type="ECO:0000313" key="3">
    <source>
        <dbReference type="EMBL" id="NGZ85399.1"/>
    </source>
</evidence>
<reference evidence="4" key="1">
    <citation type="submission" date="2023-07" db="EMBL/GenBank/DDBJ databases">
        <title>Duganella aceri sp. nov., isolated from tree sap.</title>
        <authorList>
            <person name="Kim I.S."/>
        </authorList>
    </citation>
    <scope>NUCLEOTIDE SEQUENCE [LARGE SCALE GENOMIC DNA]</scope>
    <source>
        <strain evidence="4">SAP-35</strain>
    </source>
</reference>
<accession>A0ABX0FLS6</accession>
<name>A0ABX0FLS6_9BURK</name>
<evidence type="ECO:0000259" key="2">
    <source>
        <dbReference type="PROSITE" id="PS51384"/>
    </source>
</evidence>
<dbReference type="Proteomes" id="UP000666369">
    <property type="component" value="Unassembled WGS sequence"/>
</dbReference>
<comment type="similarity">
    <text evidence="1">Belongs to the SIP oxidoreductase family.</text>
</comment>
<dbReference type="PANTHER" id="PTHR30157">
    <property type="entry name" value="FERRIC REDUCTASE, NADPH-DEPENDENT"/>
    <property type="match status" value="1"/>
</dbReference>
<dbReference type="Gene3D" id="2.40.30.10">
    <property type="entry name" value="Translation factors"/>
    <property type="match status" value="1"/>
</dbReference>
<dbReference type="SUPFAM" id="SSF63380">
    <property type="entry name" value="Riboflavin synthase domain-like"/>
    <property type="match status" value="1"/>
</dbReference>
<gene>
    <name evidence="3" type="ORF">GW587_14170</name>
</gene>
<comment type="caution">
    <text evidence="3">The sequence shown here is derived from an EMBL/GenBank/DDBJ whole genome shotgun (WGS) entry which is preliminary data.</text>
</comment>
<dbReference type="InterPro" id="IPR039261">
    <property type="entry name" value="FNR_nucleotide-bd"/>
</dbReference>
<dbReference type="Pfam" id="PF04954">
    <property type="entry name" value="SIP"/>
    <property type="match status" value="1"/>
</dbReference>
<dbReference type="InterPro" id="IPR039374">
    <property type="entry name" value="SIP_fam"/>
</dbReference>